<dbReference type="Pfam" id="PF03720">
    <property type="entry name" value="UDPG_MGDP_dh_C"/>
    <property type="match status" value="1"/>
</dbReference>
<dbReference type="InterPro" id="IPR017476">
    <property type="entry name" value="UDP-Glc/GDP-Man"/>
</dbReference>
<evidence type="ECO:0000313" key="6">
    <source>
        <dbReference type="EMBL" id="ENV97794.1"/>
    </source>
</evidence>
<dbReference type="InterPro" id="IPR014026">
    <property type="entry name" value="UDP-Glc/GDP-Man_DH_dimer"/>
</dbReference>
<evidence type="ECO:0000256" key="3">
    <source>
        <dbReference type="ARBA" id="ARBA00023027"/>
    </source>
</evidence>
<dbReference type="SUPFAM" id="SSF52413">
    <property type="entry name" value="UDP-glucose/GDP-mannose dehydrogenase C-terminal domain"/>
    <property type="match status" value="1"/>
</dbReference>
<evidence type="ECO:0000256" key="4">
    <source>
        <dbReference type="PIRNR" id="PIRNR000124"/>
    </source>
</evidence>
<dbReference type="InterPro" id="IPR028359">
    <property type="entry name" value="UDP_ManNAc/GlcNAc_DH"/>
</dbReference>
<dbReference type="Pfam" id="PF03721">
    <property type="entry name" value="UDPG_MGDP_dh_N"/>
    <property type="match status" value="1"/>
</dbReference>
<protein>
    <recommendedName>
        <fullName evidence="5">UDP-glucose/GDP-mannose dehydrogenase C-terminal domain-containing protein</fullName>
    </recommendedName>
</protein>
<reference evidence="6 7" key="1">
    <citation type="submission" date="2013-02" db="EMBL/GenBank/DDBJ databases">
        <title>The Genome Sequence of Acinetobacter calcoaceticus CIP 81.8.</title>
        <authorList>
            <consortium name="The Broad Institute Genome Sequencing Platform"/>
            <consortium name="The Broad Institute Genome Sequencing Center for Infectious Disease"/>
            <person name="Cerqueira G."/>
            <person name="Feldgarden M."/>
            <person name="Courvalin P."/>
            <person name="Perichon B."/>
            <person name="Grillot-Courvalin C."/>
            <person name="Clermont D."/>
            <person name="Rocha E."/>
            <person name="Yoon E.-J."/>
            <person name="Nemec A."/>
            <person name="Walker B."/>
            <person name="Young S.K."/>
            <person name="Zeng Q."/>
            <person name="Gargeya S."/>
            <person name="Fitzgerald M."/>
            <person name="Haas B."/>
            <person name="Abouelleil A."/>
            <person name="Alvarado L."/>
            <person name="Arachchi H.M."/>
            <person name="Berlin A.M."/>
            <person name="Chapman S.B."/>
            <person name="Dewar J."/>
            <person name="Goldberg J."/>
            <person name="Griggs A."/>
            <person name="Gujja S."/>
            <person name="Hansen M."/>
            <person name="Howarth C."/>
            <person name="Imamovic A."/>
            <person name="Larimer J."/>
            <person name="McCowan C."/>
            <person name="Murphy C."/>
            <person name="Neiman D."/>
            <person name="Pearson M."/>
            <person name="Priest M."/>
            <person name="Roberts A."/>
            <person name="Saif S."/>
            <person name="Shea T."/>
            <person name="Sisk P."/>
            <person name="Sykes S."/>
            <person name="Wortman J."/>
            <person name="Nusbaum C."/>
            <person name="Birren B."/>
        </authorList>
    </citation>
    <scope>NUCLEOTIDE SEQUENCE [LARGE SCALE GENOMIC DNA]</scope>
    <source>
        <strain evidence="6 7">CIP 81.8</strain>
    </source>
</reference>
<dbReference type="InterPro" id="IPR014027">
    <property type="entry name" value="UDP-Glc/GDP-Man_DH_C"/>
</dbReference>
<dbReference type="SUPFAM" id="SSF51735">
    <property type="entry name" value="NAD(P)-binding Rossmann-fold domains"/>
    <property type="match status" value="1"/>
</dbReference>
<keyword evidence="2" id="KW-0560">Oxidoreductase</keyword>
<dbReference type="InterPro" id="IPR036291">
    <property type="entry name" value="NAD(P)-bd_dom_sf"/>
</dbReference>
<dbReference type="PIRSF" id="PIRSF500136">
    <property type="entry name" value="UDP_ManNAc_DH"/>
    <property type="match status" value="1"/>
</dbReference>
<accession>A0ABN0K448</accession>
<keyword evidence="7" id="KW-1185">Reference proteome</keyword>
<evidence type="ECO:0000313" key="7">
    <source>
        <dbReference type="Proteomes" id="UP000013024"/>
    </source>
</evidence>
<dbReference type="NCBIfam" id="NF011729">
    <property type="entry name" value="PRK15182.1"/>
    <property type="match status" value="1"/>
</dbReference>
<sequence>MQLADLRIAIIGLGYVGLPLAVEFGKKGPVIGFDINQKRIDELKSGQDHTLEVTPEELQQSQHLSFSANLDDLEQSNFFIVTVPTPVDQVNRPDLTPLRKASETVGQALKKGDIVVYESTVYPGATEEVCIPILEKVSGLKFNEDFFAGYSPERINPGDKVNTLTKIKKITSGSTPEVANTVDAVYASIITAGTHKATSIKVAEAAKVIENTQRDLNIALVNELSVIFDRIGIDTLDVLEAAGSKWNFLPFRPGLVGGHCIGVDPYYLTHKAEEVGYHPQVILAGRRINDNMARYVARNTIKLMLQNGIDVPRAKVGVLGVTFKENCPDIRNSKVADLIKELEFWGAQVVVADPWADADEVRHEYGIELGKVDAQNPVDSVIIAVGHNEFRSLSASELRSYMKGEKPVLADVKSLFDRTEMSAAGFTVFRL</sequence>
<dbReference type="Pfam" id="PF00984">
    <property type="entry name" value="UDPG_MGDP_dh"/>
    <property type="match status" value="1"/>
</dbReference>
<dbReference type="EMBL" id="APQI01000006">
    <property type="protein sequence ID" value="ENV97794.1"/>
    <property type="molecule type" value="Genomic_DNA"/>
</dbReference>
<dbReference type="InterPro" id="IPR008927">
    <property type="entry name" value="6-PGluconate_DH-like_C_sf"/>
</dbReference>
<dbReference type="SUPFAM" id="SSF48179">
    <property type="entry name" value="6-phosphogluconate dehydrogenase C-terminal domain-like"/>
    <property type="match status" value="1"/>
</dbReference>
<dbReference type="SMART" id="SM00984">
    <property type="entry name" value="UDPG_MGDP_dh_C"/>
    <property type="match status" value="1"/>
</dbReference>
<dbReference type="PANTHER" id="PTHR43491:SF2">
    <property type="entry name" value="UDP-N-ACETYL-D-MANNOSAMINE DEHYDROGENASE"/>
    <property type="match status" value="1"/>
</dbReference>
<dbReference type="Gene3D" id="3.40.50.720">
    <property type="entry name" value="NAD(P)-binding Rossmann-like Domain"/>
    <property type="match status" value="2"/>
</dbReference>
<gene>
    <name evidence="6" type="ORF">F936_03446</name>
</gene>
<dbReference type="InterPro" id="IPR001732">
    <property type="entry name" value="UDP-Glc/GDP-Man_DH_N"/>
</dbReference>
<dbReference type="GeneID" id="92918199"/>
<evidence type="ECO:0000256" key="1">
    <source>
        <dbReference type="ARBA" id="ARBA00006601"/>
    </source>
</evidence>
<keyword evidence="3" id="KW-0520">NAD</keyword>
<proteinExistence type="inferred from homology"/>
<dbReference type="NCBIfam" id="TIGR03026">
    <property type="entry name" value="NDP-sugDHase"/>
    <property type="match status" value="1"/>
</dbReference>
<comment type="similarity">
    <text evidence="1 4">Belongs to the UDP-glucose/GDP-mannose dehydrogenase family.</text>
</comment>
<dbReference type="PANTHER" id="PTHR43491">
    <property type="entry name" value="UDP-N-ACETYL-D-MANNOSAMINE DEHYDROGENASE"/>
    <property type="match status" value="1"/>
</dbReference>
<dbReference type="PIRSF" id="PIRSF000124">
    <property type="entry name" value="UDPglc_GDPman_dh"/>
    <property type="match status" value="1"/>
</dbReference>
<comment type="caution">
    <text evidence="6">The sequence shown here is derived from an EMBL/GenBank/DDBJ whole genome shotgun (WGS) entry which is preliminary data.</text>
</comment>
<feature type="domain" description="UDP-glucose/GDP-mannose dehydrogenase C-terminal" evidence="5">
    <location>
        <begin position="317"/>
        <end position="418"/>
    </location>
</feature>
<evidence type="ECO:0000256" key="2">
    <source>
        <dbReference type="ARBA" id="ARBA00023002"/>
    </source>
</evidence>
<dbReference type="Proteomes" id="UP000013024">
    <property type="component" value="Unassembled WGS sequence"/>
</dbReference>
<evidence type="ECO:0000259" key="5">
    <source>
        <dbReference type="SMART" id="SM00984"/>
    </source>
</evidence>
<dbReference type="InterPro" id="IPR036220">
    <property type="entry name" value="UDP-Glc/GDP-Man_DH_C_sf"/>
</dbReference>
<name>A0ABN0K448_ACICA</name>
<dbReference type="RefSeq" id="WP_005049237.1">
    <property type="nucleotide sequence ID" value="NZ_KB849780.1"/>
</dbReference>
<organism evidence="6 7">
    <name type="scientific">Acinetobacter calcoaceticus DSM 30006 = CIP 81.8</name>
    <dbReference type="NCBI Taxonomy" id="981331"/>
    <lineage>
        <taxon>Bacteria</taxon>
        <taxon>Pseudomonadati</taxon>
        <taxon>Pseudomonadota</taxon>
        <taxon>Gammaproteobacteria</taxon>
        <taxon>Moraxellales</taxon>
        <taxon>Moraxellaceae</taxon>
        <taxon>Acinetobacter</taxon>
        <taxon>Acinetobacter calcoaceticus/baumannii complex</taxon>
    </lineage>
</organism>